<keyword evidence="1" id="KW-0472">Membrane</keyword>
<dbReference type="Proteomes" id="UP001199424">
    <property type="component" value="Unassembled WGS sequence"/>
</dbReference>
<keyword evidence="1" id="KW-1133">Transmembrane helix</keyword>
<evidence type="ECO:0008006" key="4">
    <source>
        <dbReference type="Google" id="ProtNLM"/>
    </source>
</evidence>
<dbReference type="EMBL" id="JAJEQC010000022">
    <property type="protein sequence ID" value="MCC2137982.1"/>
    <property type="molecule type" value="Genomic_DNA"/>
</dbReference>
<evidence type="ECO:0000313" key="2">
    <source>
        <dbReference type="EMBL" id="MCC2137982.1"/>
    </source>
</evidence>
<accession>A0AAE3AM53</accession>
<keyword evidence="1" id="KW-0812">Transmembrane</keyword>
<evidence type="ECO:0000256" key="1">
    <source>
        <dbReference type="SAM" id="Phobius"/>
    </source>
</evidence>
<dbReference type="RefSeq" id="WP_308450095.1">
    <property type="nucleotide sequence ID" value="NZ_JAJEQC010000022.1"/>
</dbReference>
<feature type="transmembrane region" description="Helical" evidence="1">
    <location>
        <begin position="173"/>
        <end position="194"/>
    </location>
</feature>
<organism evidence="2 3">
    <name type="scientific">Hominenteromicrobium mulieris</name>
    <dbReference type="NCBI Taxonomy" id="2885357"/>
    <lineage>
        <taxon>Bacteria</taxon>
        <taxon>Bacillati</taxon>
        <taxon>Bacillota</taxon>
        <taxon>Clostridia</taxon>
        <taxon>Eubacteriales</taxon>
        <taxon>Oscillospiraceae</taxon>
        <taxon>Hominenteromicrobium</taxon>
    </lineage>
</organism>
<keyword evidence="3" id="KW-1185">Reference proteome</keyword>
<proteinExistence type="predicted"/>
<comment type="caution">
    <text evidence="2">The sequence shown here is derived from an EMBL/GenBank/DDBJ whole genome shotgun (WGS) entry which is preliminary data.</text>
</comment>
<evidence type="ECO:0000313" key="3">
    <source>
        <dbReference type="Proteomes" id="UP001199424"/>
    </source>
</evidence>
<protein>
    <recommendedName>
        <fullName evidence="4">ABC-2 family transporter protein</fullName>
    </recommendedName>
</protein>
<feature type="transmembrane region" description="Helical" evidence="1">
    <location>
        <begin position="206"/>
        <end position="226"/>
    </location>
</feature>
<dbReference type="AlphaFoldDB" id="A0AAE3AM53"/>
<reference evidence="2" key="1">
    <citation type="submission" date="2021-10" db="EMBL/GenBank/DDBJ databases">
        <title>Anaerobic single-cell dispensing facilitates the cultivation of human gut bacteria.</title>
        <authorList>
            <person name="Afrizal A."/>
        </authorList>
    </citation>
    <scope>NUCLEOTIDE SEQUENCE</scope>
    <source>
        <strain evidence="2">CLA-AA-H250</strain>
    </source>
</reference>
<feature type="transmembrane region" description="Helical" evidence="1">
    <location>
        <begin position="67"/>
        <end position="85"/>
    </location>
</feature>
<name>A0AAE3AM53_9FIRM</name>
<gene>
    <name evidence="2" type="ORF">LKD31_13365</name>
</gene>
<feature type="transmembrane region" description="Helical" evidence="1">
    <location>
        <begin position="246"/>
        <end position="272"/>
    </location>
</feature>
<feature type="transmembrane region" description="Helical" evidence="1">
    <location>
        <begin position="106"/>
        <end position="129"/>
    </location>
</feature>
<sequence>MGKAFACFSIALHNFKKWAVNPRLYILLLMEILYLHSRLSPVGELCTRTGYKVTPYLLPFLLDEGSAVMMLFLGVVLLFCDAPFIEDEQPYIMLRSGRRIWFIGQMLYIVMASVLYFIVLYFISVLVLLPHIEWSAEWGKLLSTFSQTSAAGQNGISIPFARVITARFDPIPAVLRCVVNGSLVATVLGMLMFFVNLNISRTAGGICGTALVLWNMVTYKTWYWFVNISPVSWVNLSRVDYDGSSIYPSLTYILLALLALFAVLSVTSWVTLRRRNIDVLKSV</sequence>